<protein>
    <submittedName>
        <fullName evidence="3">Sb-PDE family phosphodiesterase</fullName>
    </submittedName>
</protein>
<gene>
    <name evidence="3" type="ORF">QQ008_13000</name>
</gene>
<comment type="caution">
    <text evidence="3">The sequence shown here is derived from an EMBL/GenBank/DDBJ whole genome shotgun (WGS) entry which is preliminary data.</text>
</comment>
<evidence type="ECO:0000313" key="4">
    <source>
        <dbReference type="Proteomes" id="UP001172082"/>
    </source>
</evidence>
<dbReference type="CDD" id="cd12112">
    <property type="entry name" value="PHP_HisPPase_Chlorobi_like"/>
    <property type="match status" value="1"/>
</dbReference>
<dbReference type="SUPFAM" id="SSF89550">
    <property type="entry name" value="PHP domain-like"/>
    <property type="match status" value="1"/>
</dbReference>
<dbReference type="Pfam" id="PF16392">
    <property type="entry name" value="DUF5001"/>
    <property type="match status" value="1"/>
</dbReference>
<dbReference type="Proteomes" id="UP001172082">
    <property type="component" value="Unassembled WGS sequence"/>
</dbReference>
<name>A0ABT8KNL5_9BACT</name>
<dbReference type="RefSeq" id="WP_346752321.1">
    <property type="nucleotide sequence ID" value="NZ_JAUJEA010000004.1"/>
</dbReference>
<evidence type="ECO:0000313" key="3">
    <source>
        <dbReference type="EMBL" id="MDN5202296.1"/>
    </source>
</evidence>
<proteinExistence type="predicted"/>
<feature type="chain" id="PRO_5045290252" evidence="1">
    <location>
        <begin position="20"/>
        <end position="375"/>
    </location>
</feature>
<keyword evidence="1" id="KW-0732">Signal</keyword>
<dbReference type="InterPro" id="IPR032165">
    <property type="entry name" value="DUF5001"/>
</dbReference>
<dbReference type="PANTHER" id="PTHR42924:SF3">
    <property type="entry name" value="POLYMERASE_HISTIDINOL PHOSPHATASE N-TERMINAL DOMAIN-CONTAINING PROTEIN"/>
    <property type="match status" value="1"/>
</dbReference>
<dbReference type="InterPro" id="IPR052018">
    <property type="entry name" value="PHP_domain"/>
</dbReference>
<accession>A0ABT8KNL5</accession>
<feature type="signal peptide" evidence="1">
    <location>
        <begin position="1"/>
        <end position="19"/>
    </location>
</feature>
<sequence>MKKLSTLLICILIEVSLFAQTPHGHSHSYDRVINFPDVPGYQVLKCDFHQHSIFSDGSVWPDIRVQEALKDGLDAISLTEHLEYQPHKDDVPHPDRNRAYELALGYAKNHDLIVVNGSEVTRSMPPGHTNAIFIKDANKLLEDDPIVVFKEAKRQGAFIFWNHPNWSAQAKDGVAKLTDMHRQMIKEGLLNGIEVVNDVTYSDEALQIALDNNLTIMGTSDIHGLIDWQYEVPHGGHRPITLVFARERTEKGIKEGLLEGRTVVWFNNTLIGKNDFLVPLIESSLKVKEASYSNKTSIAQIIIENVSDVEYVLENKSSYTLHGHTDLVTIEPNTTTIVDVKTLDVLDAFELKFKVLNAVNAPKSHPEISLQVNIK</sequence>
<dbReference type="EMBL" id="JAUJEA010000004">
    <property type="protein sequence ID" value="MDN5202296.1"/>
    <property type="molecule type" value="Genomic_DNA"/>
</dbReference>
<dbReference type="Gene3D" id="3.20.20.140">
    <property type="entry name" value="Metal-dependent hydrolases"/>
    <property type="match status" value="1"/>
</dbReference>
<evidence type="ECO:0000259" key="2">
    <source>
        <dbReference type="Pfam" id="PF16392"/>
    </source>
</evidence>
<keyword evidence="4" id="KW-1185">Reference proteome</keyword>
<evidence type="ECO:0000256" key="1">
    <source>
        <dbReference type="SAM" id="SignalP"/>
    </source>
</evidence>
<organism evidence="3 4">
    <name type="scientific">Splendidivirga corallicola</name>
    <dbReference type="NCBI Taxonomy" id="3051826"/>
    <lineage>
        <taxon>Bacteria</taxon>
        <taxon>Pseudomonadati</taxon>
        <taxon>Bacteroidota</taxon>
        <taxon>Cytophagia</taxon>
        <taxon>Cytophagales</taxon>
        <taxon>Splendidivirgaceae</taxon>
        <taxon>Splendidivirga</taxon>
    </lineage>
</organism>
<feature type="domain" description="Ig-like" evidence="2">
    <location>
        <begin position="286"/>
        <end position="370"/>
    </location>
</feature>
<dbReference type="PANTHER" id="PTHR42924">
    <property type="entry name" value="EXONUCLEASE"/>
    <property type="match status" value="1"/>
</dbReference>
<reference evidence="3" key="1">
    <citation type="submission" date="2023-06" db="EMBL/GenBank/DDBJ databases">
        <title>Genomic of Parafulvivirga corallium.</title>
        <authorList>
            <person name="Wang G."/>
        </authorList>
    </citation>
    <scope>NUCLEOTIDE SEQUENCE</scope>
    <source>
        <strain evidence="3">BMA10</strain>
    </source>
</reference>
<dbReference type="InterPro" id="IPR016195">
    <property type="entry name" value="Pol/histidinol_Pase-like"/>
</dbReference>